<dbReference type="EMBL" id="JAWJWF010000049">
    <property type="protein sequence ID" value="KAK6619183.1"/>
    <property type="molecule type" value="Genomic_DNA"/>
</dbReference>
<accession>A0ABR1AGU2</accession>
<feature type="compositionally biased region" description="Basic residues" evidence="1">
    <location>
        <begin position="60"/>
        <end position="72"/>
    </location>
</feature>
<evidence type="ECO:0000256" key="1">
    <source>
        <dbReference type="SAM" id="MobiDB-lite"/>
    </source>
</evidence>
<reference evidence="2 3" key="1">
    <citation type="submission" date="2023-09" db="EMBL/GenBank/DDBJ databases">
        <title>Genomes of two closely related lineages of the louse Polyplax serrata with different host specificities.</title>
        <authorList>
            <person name="Martinu J."/>
            <person name="Tarabai H."/>
            <person name="Stefka J."/>
            <person name="Hypsa V."/>
        </authorList>
    </citation>
    <scope>NUCLEOTIDE SEQUENCE [LARGE SCALE GENOMIC DNA]</scope>
    <source>
        <strain evidence="2">98ZLc_SE</strain>
    </source>
</reference>
<feature type="region of interest" description="Disordered" evidence="1">
    <location>
        <begin position="26"/>
        <end position="72"/>
    </location>
</feature>
<protein>
    <submittedName>
        <fullName evidence="2">Uncharacterized protein</fullName>
    </submittedName>
</protein>
<keyword evidence="3" id="KW-1185">Reference proteome</keyword>
<evidence type="ECO:0000313" key="2">
    <source>
        <dbReference type="EMBL" id="KAK6619183.1"/>
    </source>
</evidence>
<feature type="compositionally biased region" description="Basic and acidic residues" evidence="1">
    <location>
        <begin position="46"/>
        <end position="59"/>
    </location>
</feature>
<comment type="caution">
    <text evidence="2">The sequence shown here is derived from an EMBL/GenBank/DDBJ whole genome shotgun (WGS) entry which is preliminary data.</text>
</comment>
<organism evidence="2 3">
    <name type="scientific">Polyplax serrata</name>
    <name type="common">Common mouse louse</name>
    <dbReference type="NCBI Taxonomy" id="468196"/>
    <lineage>
        <taxon>Eukaryota</taxon>
        <taxon>Metazoa</taxon>
        <taxon>Ecdysozoa</taxon>
        <taxon>Arthropoda</taxon>
        <taxon>Hexapoda</taxon>
        <taxon>Insecta</taxon>
        <taxon>Pterygota</taxon>
        <taxon>Neoptera</taxon>
        <taxon>Paraneoptera</taxon>
        <taxon>Psocodea</taxon>
        <taxon>Troctomorpha</taxon>
        <taxon>Phthiraptera</taxon>
        <taxon>Anoplura</taxon>
        <taxon>Polyplacidae</taxon>
        <taxon>Polyplax</taxon>
    </lineage>
</organism>
<gene>
    <name evidence="2" type="ORF">RUM44_003565</name>
</gene>
<dbReference type="Proteomes" id="UP001359485">
    <property type="component" value="Unassembled WGS sequence"/>
</dbReference>
<sequence>MSENFQVNPSTTLCVPTAGEAVVAVGETRDEGNRRDGKAEQTTVEGRLKSRREEKEVGKKKNNKKKGIPKMQ</sequence>
<proteinExistence type="predicted"/>
<name>A0ABR1AGU2_POLSC</name>
<feature type="compositionally biased region" description="Basic and acidic residues" evidence="1">
    <location>
        <begin position="27"/>
        <end position="39"/>
    </location>
</feature>
<evidence type="ECO:0000313" key="3">
    <source>
        <dbReference type="Proteomes" id="UP001359485"/>
    </source>
</evidence>